<evidence type="ECO:0000313" key="1">
    <source>
        <dbReference type="EMBL" id="KAK1351534.1"/>
    </source>
</evidence>
<sequence length="126" mass="13950">MDEYVSRLDDGDETKLRVLGNTAATGDGAMDPWLIKDTLSKNFNETIDDDKLKEFDVKSGVIQLVLAEDLDLDPNGKMISSKPLYIALAQSKVERRARLQAQFSQMRPVAMVPHMPIYPRGAPGTG</sequence>
<name>A0AAD8GNI3_9APIA</name>
<reference evidence="1" key="2">
    <citation type="submission" date="2023-05" db="EMBL/GenBank/DDBJ databases">
        <authorList>
            <person name="Schelkunov M.I."/>
        </authorList>
    </citation>
    <scope>NUCLEOTIDE SEQUENCE</scope>
    <source>
        <strain evidence="1">Hsosn_3</strain>
        <tissue evidence="1">Leaf</tissue>
    </source>
</reference>
<evidence type="ECO:0000313" key="2">
    <source>
        <dbReference type="Proteomes" id="UP001237642"/>
    </source>
</evidence>
<proteinExistence type="predicted"/>
<reference evidence="1" key="1">
    <citation type="submission" date="2023-02" db="EMBL/GenBank/DDBJ databases">
        <title>Genome of toxic invasive species Heracleum sosnowskyi carries increased number of genes despite the absence of recent whole-genome duplications.</title>
        <authorList>
            <person name="Schelkunov M."/>
            <person name="Shtratnikova V."/>
            <person name="Makarenko M."/>
            <person name="Klepikova A."/>
            <person name="Omelchenko D."/>
            <person name="Novikova G."/>
            <person name="Obukhova E."/>
            <person name="Bogdanov V."/>
            <person name="Penin A."/>
            <person name="Logacheva M."/>
        </authorList>
    </citation>
    <scope>NUCLEOTIDE SEQUENCE</scope>
    <source>
        <strain evidence="1">Hsosn_3</strain>
        <tissue evidence="1">Leaf</tissue>
    </source>
</reference>
<dbReference type="AlphaFoldDB" id="A0AAD8GNI3"/>
<keyword evidence="2" id="KW-1185">Reference proteome</keyword>
<accession>A0AAD8GNI3</accession>
<dbReference type="Proteomes" id="UP001237642">
    <property type="component" value="Unassembled WGS sequence"/>
</dbReference>
<dbReference type="EMBL" id="JAUIZM010000031">
    <property type="protein sequence ID" value="KAK1351534.1"/>
    <property type="molecule type" value="Genomic_DNA"/>
</dbReference>
<gene>
    <name evidence="1" type="ORF">POM88_054221</name>
</gene>
<protein>
    <submittedName>
        <fullName evidence="1">Uncharacterized protein</fullName>
    </submittedName>
</protein>
<organism evidence="1 2">
    <name type="scientific">Heracleum sosnowskyi</name>
    <dbReference type="NCBI Taxonomy" id="360622"/>
    <lineage>
        <taxon>Eukaryota</taxon>
        <taxon>Viridiplantae</taxon>
        <taxon>Streptophyta</taxon>
        <taxon>Embryophyta</taxon>
        <taxon>Tracheophyta</taxon>
        <taxon>Spermatophyta</taxon>
        <taxon>Magnoliopsida</taxon>
        <taxon>eudicotyledons</taxon>
        <taxon>Gunneridae</taxon>
        <taxon>Pentapetalae</taxon>
        <taxon>asterids</taxon>
        <taxon>campanulids</taxon>
        <taxon>Apiales</taxon>
        <taxon>Apiaceae</taxon>
        <taxon>Apioideae</taxon>
        <taxon>apioid superclade</taxon>
        <taxon>Tordylieae</taxon>
        <taxon>Tordyliinae</taxon>
        <taxon>Heracleum</taxon>
    </lineage>
</organism>
<comment type="caution">
    <text evidence="1">The sequence shown here is derived from an EMBL/GenBank/DDBJ whole genome shotgun (WGS) entry which is preliminary data.</text>
</comment>